<proteinExistence type="predicted"/>
<protein>
    <recommendedName>
        <fullName evidence="4">C2H2-type domain-containing protein</fullName>
    </recommendedName>
</protein>
<comment type="caution">
    <text evidence="2">The sequence shown here is derived from an EMBL/GenBank/DDBJ whole genome shotgun (WGS) entry which is preliminary data.</text>
</comment>
<evidence type="ECO:0000313" key="3">
    <source>
        <dbReference type="Proteomes" id="UP000292702"/>
    </source>
</evidence>
<gene>
    <name evidence="2" type="ORF">EIP91_010385</name>
</gene>
<feature type="compositionally biased region" description="Polar residues" evidence="1">
    <location>
        <begin position="45"/>
        <end position="59"/>
    </location>
</feature>
<evidence type="ECO:0000256" key="1">
    <source>
        <dbReference type="SAM" id="MobiDB-lite"/>
    </source>
</evidence>
<feature type="region of interest" description="Disordered" evidence="1">
    <location>
        <begin position="42"/>
        <end position="87"/>
    </location>
</feature>
<dbReference type="STRING" id="92696.A0A4R0RQV2"/>
<name>A0A4R0RQV2_9APHY</name>
<organism evidence="2 3">
    <name type="scientific">Steccherinum ochraceum</name>
    <dbReference type="NCBI Taxonomy" id="92696"/>
    <lineage>
        <taxon>Eukaryota</taxon>
        <taxon>Fungi</taxon>
        <taxon>Dikarya</taxon>
        <taxon>Basidiomycota</taxon>
        <taxon>Agaricomycotina</taxon>
        <taxon>Agaricomycetes</taxon>
        <taxon>Polyporales</taxon>
        <taxon>Steccherinaceae</taxon>
        <taxon>Steccherinum</taxon>
    </lineage>
</organism>
<evidence type="ECO:0008006" key="4">
    <source>
        <dbReference type="Google" id="ProtNLM"/>
    </source>
</evidence>
<feature type="compositionally biased region" description="Low complexity" evidence="1">
    <location>
        <begin position="281"/>
        <end position="306"/>
    </location>
</feature>
<evidence type="ECO:0000313" key="2">
    <source>
        <dbReference type="EMBL" id="TCD68595.1"/>
    </source>
</evidence>
<feature type="compositionally biased region" description="Low complexity" evidence="1">
    <location>
        <begin position="317"/>
        <end position="358"/>
    </location>
</feature>
<keyword evidence="3" id="KW-1185">Reference proteome</keyword>
<dbReference type="OrthoDB" id="654211at2759"/>
<dbReference type="EMBL" id="RWJN01000062">
    <property type="protein sequence ID" value="TCD68595.1"/>
    <property type="molecule type" value="Genomic_DNA"/>
</dbReference>
<sequence length="469" mass="49782">MDPYTASLPLPSHFFPSDALPGAFDHPHPNFLLGSSSYPGHEATALSSSDATGFTTDSHSGYPYPSPSQPLLAHRAPPHPAPSFNFIPHPLKNQWSGLPSTLHQPTSSQAAFFKTVPPGGGMTILPTYSSSSRRTRSAITAPEHVAPGPSARGPANDRFLVEPVKLEGSYPPPAAMGSYPPPEIPPTFDGQTTGPGDKKHKCWMCHKSFDSVASNLSRHVKRCSQKQQRGAGSSISADSPPSSDRSSPACSTSTDGPSAIEARTRSPTLTVTSPSGLSDVSAELTDATTSTSTLSCGATSTATSGRSSRKRRLADVTTSDPAPSDAPPAAEASTTSRGTLVSSAEPSTSTSTFSTTRQPRAKRRRRAPSPSNWIPESLRHFDLTPLPKATPVPLPPVEPYGAAGATPDSWQWEERDSFDRSMAMRPYHPEGWKGVLPGPGVAMMGAGWFWIGSYAWLWLSLYLSVPLES</sequence>
<feature type="region of interest" description="Disordered" evidence="1">
    <location>
        <begin position="173"/>
        <end position="197"/>
    </location>
</feature>
<dbReference type="AlphaFoldDB" id="A0A4R0RQV2"/>
<accession>A0A4R0RQV2</accession>
<reference evidence="2 3" key="1">
    <citation type="submission" date="2018-11" db="EMBL/GenBank/DDBJ databases">
        <title>Genome assembly of Steccherinum ochraceum LE-BIN_3174, the white-rot fungus of the Steccherinaceae family (The Residual Polyporoid clade, Polyporales, Basidiomycota).</title>
        <authorList>
            <person name="Fedorova T.V."/>
            <person name="Glazunova O.A."/>
            <person name="Landesman E.O."/>
            <person name="Moiseenko K.V."/>
            <person name="Psurtseva N.V."/>
            <person name="Savinova O.S."/>
            <person name="Shakhova N.V."/>
            <person name="Tyazhelova T.V."/>
            <person name="Vasina D.V."/>
        </authorList>
    </citation>
    <scope>NUCLEOTIDE SEQUENCE [LARGE SCALE GENOMIC DNA]</scope>
    <source>
        <strain evidence="2 3">LE-BIN_3174</strain>
    </source>
</reference>
<feature type="compositionally biased region" description="Pro residues" evidence="1">
    <location>
        <begin position="173"/>
        <end position="185"/>
    </location>
</feature>
<dbReference type="Proteomes" id="UP000292702">
    <property type="component" value="Unassembled WGS sequence"/>
</dbReference>
<feature type="compositionally biased region" description="Polar residues" evidence="1">
    <location>
        <begin position="265"/>
        <end position="278"/>
    </location>
</feature>
<feature type="region of interest" description="Disordered" evidence="1">
    <location>
        <begin position="220"/>
        <end position="376"/>
    </location>
</feature>
<feature type="compositionally biased region" description="Low complexity" evidence="1">
    <location>
        <begin position="233"/>
        <end position="254"/>
    </location>
</feature>